<evidence type="ECO:0000256" key="5">
    <source>
        <dbReference type="SAM" id="SignalP"/>
    </source>
</evidence>
<keyword evidence="2 7" id="KW-0238">DNA-binding</keyword>
<dbReference type="GO" id="GO:0003700">
    <property type="term" value="F:DNA-binding transcription factor activity"/>
    <property type="evidence" value="ECO:0007669"/>
    <property type="project" value="InterPro"/>
</dbReference>
<dbReference type="PANTHER" id="PTHR43280">
    <property type="entry name" value="ARAC-FAMILY TRANSCRIPTIONAL REGULATOR"/>
    <property type="match status" value="1"/>
</dbReference>
<name>A0A4R7KBL7_9FLAO</name>
<reference evidence="7 8" key="1">
    <citation type="submission" date="2019-03" db="EMBL/GenBank/DDBJ databases">
        <title>Genomic Encyclopedia of Archaeal and Bacterial Type Strains, Phase II (KMG-II): from individual species to whole genera.</title>
        <authorList>
            <person name="Goeker M."/>
        </authorList>
    </citation>
    <scope>NUCLEOTIDE SEQUENCE [LARGE SCALE GENOMIC DNA]</scope>
    <source>
        <strain evidence="7 8">DSM 25233</strain>
    </source>
</reference>
<evidence type="ECO:0000256" key="2">
    <source>
        <dbReference type="ARBA" id="ARBA00023125"/>
    </source>
</evidence>
<feature type="domain" description="HTH araC/xylS-type" evidence="6">
    <location>
        <begin position="379"/>
        <end position="481"/>
    </location>
</feature>
<dbReference type="SMART" id="SM00342">
    <property type="entry name" value="HTH_ARAC"/>
    <property type="match status" value="1"/>
</dbReference>
<keyword evidence="5" id="KW-0732">Signal</keyword>
<dbReference type="PANTHER" id="PTHR43280:SF29">
    <property type="entry name" value="ARAC-FAMILY TRANSCRIPTIONAL REGULATOR"/>
    <property type="match status" value="1"/>
</dbReference>
<dbReference type="Gene3D" id="1.10.10.60">
    <property type="entry name" value="Homeodomain-like"/>
    <property type="match status" value="2"/>
</dbReference>
<dbReference type="InterPro" id="IPR018060">
    <property type="entry name" value="HTH_AraC"/>
</dbReference>
<dbReference type="InterPro" id="IPR009057">
    <property type="entry name" value="Homeodomain-like_sf"/>
</dbReference>
<feature type="signal peptide" evidence="5">
    <location>
        <begin position="1"/>
        <end position="24"/>
    </location>
</feature>
<gene>
    <name evidence="7" type="ORF">CLV90_1490</name>
</gene>
<dbReference type="Proteomes" id="UP000294749">
    <property type="component" value="Unassembled WGS sequence"/>
</dbReference>
<evidence type="ECO:0000256" key="4">
    <source>
        <dbReference type="SAM" id="Phobius"/>
    </source>
</evidence>
<proteinExistence type="predicted"/>
<keyword evidence="1" id="KW-0805">Transcription regulation</keyword>
<keyword evidence="4" id="KW-0472">Membrane</keyword>
<dbReference type="SUPFAM" id="SSF46689">
    <property type="entry name" value="Homeodomain-like"/>
    <property type="match status" value="1"/>
</dbReference>
<feature type="transmembrane region" description="Helical" evidence="4">
    <location>
        <begin position="187"/>
        <end position="205"/>
    </location>
</feature>
<feature type="transmembrane region" description="Helical" evidence="4">
    <location>
        <begin position="155"/>
        <end position="175"/>
    </location>
</feature>
<feature type="transmembrane region" description="Helical" evidence="4">
    <location>
        <begin position="324"/>
        <end position="343"/>
    </location>
</feature>
<accession>A0A4R7KBL7</accession>
<dbReference type="OrthoDB" id="5492415at2"/>
<feature type="transmembrane region" description="Helical" evidence="4">
    <location>
        <begin position="124"/>
        <end position="146"/>
    </location>
</feature>
<comment type="caution">
    <text evidence="7">The sequence shown here is derived from an EMBL/GenBank/DDBJ whole genome shotgun (WGS) entry which is preliminary data.</text>
</comment>
<sequence length="486" mass="56257">MPTKNYLLVTILFLIISATPQLVAANLIDCNQASVTLSTIQVNEYSAEDFYILGVCEYKSKNFEKAYNYFISAKSLGFANVDSLQTYLIECRKQINNIPVNEDSVLENDDQVAVNNYKHKVQVYLLNIIFILIAIIGLITSGYICYKHRATKSNIFLSILLFAISLALIELVLYWQDFFAYSPSVSIYRVLFFLWAPSLYLYLKTKYLGISIKRKELIFHYLAFFLVLIALVIFGNFYDSVNAETNPLLNALDIIMNDNWIKTIHLSAYLILIIAEFQLNKKLLDHSFKNWILTLIVFVAILIIFLIARATFEHIFVFDYISKYFIAVYLILFIAVLEILLVVQPNVILGIIDIPQENQTDNKYKNSGLTENMSVQVKSQLLDLLKNDKIYLDNTLTLSKLAQVINVDKYSVSQVINQDLNKNFYELINDYRIEEAVNIIESNPKKQVLDLIYECGFNNKVSFYKAFKKRMHMTPKEYIEKQFSKV</sequence>
<evidence type="ECO:0000313" key="8">
    <source>
        <dbReference type="Proteomes" id="UP000294749"/>
    </source>
</evidence>
<dbReference type="GO" id="GO:0043565">
    <property type="term" value="F:sequence-specific DNA binding"/>
    <property type="evidence" value="ECO:0007669"/>
    <property type="project" value="InterPro"/>
</dbReference>
<protein>
    <submittedName>
        <fullName evidence="7">AraC-like DNA-binding protein</fullName>
    </submittedName>
</protein>
<keyword evidence="3" id="KW-0804">Transcription</keyword>
<dbReference type="AlphaFoldDB" id="A0A4R7KBL7"/>
<feature type="transmembrane region" description="Helical" evidence="4">
    <location>
        <begin position="291"/>
        <end position="312"/>
    </location>
</feature>
<feature type="transmembrane region" description="Helical" evidence="4">
    <location>
        <begin position="217"/>
        <end position="238"/>
    </location>
</feature>
<dbReference type="PROSITE" id="PS01124">
    <property type="entry name" value="HTH_ARAC_FAMILY_2"/>
    <property type="match status" value="1"/>
</dbReference>
<keyword evidence="8" id="KW-1185">Reference proteome</keyword>
<evidence type="ECO:0000256" key="3">
    <source>
        <dbReference type="ARBA" id="ARBA00023163"/>
    </source>
</evidence>
<organism evidence="7 8">
    <name type="scientific">Maribacter spongiicola</name>
    <dbReference type="NCBI Taxonomy" id="1206753"/>
    <lineage>
        <taxon>Bacteria</taxon>
        <taxon>Pseudomonadati</taxon>
        <taxon>Bacteroidota</taxon>
        <taxon>Flavobacteriia</taxon>
        <taxon>Flavobacteriales</taxon>
        <taxon>Flavobacteriaceae</taxon>
        <taxon>Maribacter</taxon>
    </lineage>
</organism>
<dbReference type="Pfam" id="PF12833">
    <property type="entry name" value="HTH_18"/>
    <property type="match status" value="1"/>
</dbReference>
<evidence type="ECO:0000313" key="7">
    <source>
        <dbReference type="EMBL" id="TDT47414.1"/>
    </source>
</evidence>
<dbReference type="RefSeq" id="WP_133686797.1">
    <property type="nucleotide sequence ID" value="NZ_SOAY01000010.1"/>
</dbReference>
<dbReference type="EMBL" id="SOAY01000010">
    <property type="protein sequence ID" value="TDT47414.1"/>
    <property type="molecule type" value="Genomic_DNA"/>
</dbReference>
<evidence type="ECO:0000256" key="1">
    <source>
        <dbReference type="ARBA" id="ARBA00023015"/>
    </source>
</evidence>
<keyword evidence="4" id="KW-0812">Transmembrane</keyword>
<feature type="chain" id="PRO_5020822591" evidence="5">
    <location>
        <begin position="25"/>
        <end position="486"/>
    </location>
</feature>
<keyword evidence="4" id="KW-1133">Transmembrane helix</keyword>
<evidence type="ECO:0000259" key="6">
    <source>
        <dbReference type="PROSITE" id="PS01124"/>
    </source>
</evidence>